<dbReference type="InterPro" id="IPR046348">
    <property type="entry name" value="SIS_dom_sf"/>
</dbReference>
<protein>
    <submittedName>
        <fullName evidence="3">Galactosamine-6-phosphate isomerase AgaS</fullName>
    </submittedName>
</protein>
<accession>A0A3B0UTJ1</accession>
<proteinExistence type="predicted"/>
<dbReference type="GO" id="GO:0005886">
    <property type="term" value="C:plasma membrane"/>
    <property type="evidence" value="ECO:0007669"/>
    <property type="project" value="TreeGrafter"/>
</dbReference>
<dbReference type="Gene3D" id="3.40.50.10490">
    <property type="entry name" value="Glucose-6-phosphate isomerase like protein, domain 1"/>
    <property type="match status" value="2"/>
</dbReference>
<dbReference type="InterPro" id="IPR050303">
    <property type="entry name" value="GatZ_KbaZ_carbometab"/>
</dbReference>
<evidence type="ECO:0000313" key="3">
    <source>
        <dbReference type="EMBL" id="VAW23006.1"/>
    </source>
</evidence>
<feature type="domain" description="SIS" evidence="2">
    <location>
        <begin position="48"/>
        <end position="202"/>
    </location>
</feature>
<dbReference type="EMBL" id="UOEP01000183">
    <property type="protein sequence ID" value="VAW23006.1"/>
    <property type="molecule type" value="Genomic_DNA"/>
</dbReference>
<dbReference type="GO" id="GO:0016853">
    <property type="term" value="F:isomerase activity"/>
    <property type="evidence" value="ECO:0007669"/>
    <property type="project" value="UniProtKB-KW"/>
</dbReference>
<reference evidence="3" key="1">
    <citation type="submission" date="2018-06" db="EMBL/GenBank/DDBJ databases">
        <authorList>
            <person name="Zhirakovskaya E."/>
        </authorList>
    </citation>
    <scope>NUCLEOTIDE SEQUENCE</scope>
</reference>
<dbReference type="SUPFAM" id="SSF53697">
    <property type="entry name" value="SIS domain"/>
    <property type="match status" value="1"/>
</dbReference>
<dbReference type="PANTHER" id="PTHR32502:SF3">
    <property type="entry name" value="D-GALACTOSAMINE-6-PHOSPHATE DEAMINASE AGAS-RELATED"/>
    <property type="match status" value="1"/>
</dbReference>
<dbReference type="GO" id="GO:1901135">
    <property type="term" value="P:carbohydrate derivative metabolic process"/>
    <property type="evidence" value="ECO:0007669"/>
    <property type="project" value="InterPro"/>
</dbReference>
<dbReference type="GO" id="GO:0097367">
    <property type="term" value="F:carbohydrate derivative binding"/>
    <property type="evidence" value="ECO:0007669"/>
    <property type="project" value="InterPro"/>
</dbReference>
<dbReference type="PROSITE" id="PS51464">
    <property type="entry name" value="SIS"/>
    <property type="match status" value="1"/>
</dbReference>
<dbReference type="PANTHER" id="PTHR32502">
    <property type="entry name" value="N-ACETYLGALACTOSAMINE PERMEASE II COMPONENT-RELATED"/>
    <property type="match status" value="1"/>
</dbReference>
<organism evidence="3">
    <name type="scientific">hydrothermal vent metagenome</name>
    <dbReference type="NCBI Taxonomy" id="652676"/>
    <lineage>
        <taxon>unclassified sequences</taxon>
        <taxon>metagenomes</taxon>
        <taxon>ecological metagenomes</taxon>
    </lineage>
</organism>
<evidence type="ECO:0000256" key="1">
    <source>
        <dbReference type="ARBA" id="ARBA00022737"/>
    </source>
</evidence>
<dbReference type="GO" id="GO:0009401">
    <property type="term" value="P:phosphoenolpyruvate-dependent sugar phosphotransferase system"/>
    <property type="evidence" value="ECO:0007669"/>
    <property type="project" value="TreeGrafter"/>
</dbReference>
<dbReference type="Pfam" id="PF01380">
    <property type="entry name" value="SIS"/>
    <property type="match status" value="1"/>
</dbReference>
<dbReference type="AlphaFoldDB" id="A0A3B0UTJ1"/>
<gene>
    <name evidence="3" type="ORF">MNBD_BACTEROID01-2231</name>
</gene>
<sequence>MSYLKYEIEELKLNGGLHTAKEISSQPEMWVETYNRLFKEKDQIAKFTGDFLQNENPYVILTGAGTSAFIGEALVGAYQREWGITARAIATTDIITHPGDYFIRPRPTLLVSFARSGDSPESLATVELAKKHCDKLYILNITCNKDGELAAKTGSRDSYVFLLPEETNDRSLAMTSSYTSMLLAGLLVLNINDIDSMQPLVTKLAGYGNYIINKYLTDLNGLAKTDIERMVFLGSGPLMGAAHESHLKVQELTDGRVVCKYDSFLGFRHGPRAVVNNSTVVVYLMSNNPLVRKYELDLIKSVSETGIGFKFIAIGADIDAKGLGIDLAVNYPGSTEDIPDEFLPVIYVLPAQIIGFYKSLSLGLSPDSPSNSGSISRVVQGVKIYENTFA</sequence>
<evidence type="ECO:0000259" key="2">
    <source>
        <dbReference type="PROSITE" id="PS51464"/>
    </source>
</evidence>
<dbReference type="InterPro" id="IPR035466">
    <property type="entry name" value="GlmS/AgaS_SIS"/>
</dbReference>
<name>A0A3B0UTJ1_9ZZZZ</name>
<keyword evidence="1" id="KW-0677">Repeat</keyword>
<keyword evidence="3" id="KW-0413">Isomerase</keyword>
<dbReference type="InterPro" id="IPR001347">
    <property type="entry name" value="SIS_dom"/>
</dbReference>
<dbReference type="CDD" id="cd05008">
    <property type="entry name" value="SIS_GlmS_GlmD_1"/>
    <property type="match status" value="1"/>
</dbReference>